<name>A0A7W6BME1_9SPHN</name>
<dbReference type="InterPro" id="IPR009683">
    <property type="entry name" value="Extensin-like_C"/>
</dbReference>
<dbReference type="Pfam" id="PF06904">
    <property type="entry name" value="Extensin-like_C"/>
    <property type="match status" value="1"/>
</dbReference>
<evidence type="ECO:0000259" key="2">
    <source>
        <dbReference type="Pfam" id="PF06904"/>
    </source>
</evidence>
<reference evidence="3 4" key="1">
    <citation type="submission" date="2020-08" db="EMBL/GenBank/DDBJ databases">
        <title>Genomic Encyclopedia of Type Strains, Phase IV (KMG-IV): sequencing the most valuable type-strain genomes for metagenomic binning, comparative biology and taxonomic classification.</title>
        <authorList>
            <person name="Goeker M."/>
        </authorList>
    </citation>
    <scope>NUCLEOTIDE SEQUENCE [LARGE SCALE GENOMIC DNA]</scope>
    <source>
        <strain evidence="3 4">DSM 26189</strain>
    </source>
</reference>
<keyword evidence="4" id="KW-1185">Reference proteome</keyword>
<dbReference type="Proteomes" id="UP000571950">
    <property type="component" value="Unassembled WGS sequence"/>
</dbReference>
<comment type="caution">
    <text evidence="3">The sequence shown here is derived from an EMBL/GenBank/DDBJ whole genome shotgun (WGS) entry which is preliminary data.</text>
</comment>
<feature type="domain" description="Extensin-like C-terminal" evidence="2">
    <location>
        <begin position="40"/>
        <end position="210"/>
    </location>
</feature>
<dbReference type="AlphaFoldDB" id="A0A7W6BME1"/>
<evidence type="ECO:0000256" key="1">
    <source>
        <dbReference type="SAM" id="MobiDB-lite"/>
    </source>
</evidence>
<protein>
    <recommendedName>
        <fullName evidence="2">Extensin-like C-terminal domain-containing protein</fullName>
    </recommendedName>
</protein>
<feature type="region of interest" description="Disordered" evidence="1">
    <location>
        <begin position="1"/>
        <end position="34"/>
    </location>
</feature>
<organism evidence="3 4">
    <name type="scientific">Sphingobium jiangsuense</name>
    <dbReference type="NCBI Taxonomy" id="870476"/>
    <lineage>
        <taxon>Bacteria</taxon>
        <taxon>Pseudomonadati</taxon>
        <taxon>Pseudomonadota</taxon>
        <taxon>Alphaproteobacteria</taxon>
        <taxon>Sphingomonadales</taxon>
        <taxon>Sphingomonadaceae</taxon>
        <taxon>Sphingobium</taxon>
    </lineage>
</organism>
<gene>
    <name evidence="3" type="ORF">GGR43_004248</name>
</gene>
<dbReference type="EMBL" id="JACIDT010000025">
    <property type="protein sequence ID" value="MBB3928504.1"/>
    <property type="molecule type" value="Genomic_DNA"/>
</dbReference>
<evidence type="ECO:0000313" key="4">
    <source>
        <dbReference type="Proteomes" id="UP000571950"/>
    </source>
</evidence>
<evidence type="ECO:0000313" key="3">
    <source>
        <dbReference type="EMBL" id="MBB3928504.1"/>
    </source>
</evidence>
<proteinExistence type="predicted"/>
<accession>A0A7W6BME1</accession>
<sequence>MLSACGGSLVPAHKGAQRPPAKTRPAPSPSYSADSAEYRQCRVKLASLNAQYTPLPDRSYGGGCSSYGAVKLLDVGVPITNLGAMTCPLAERFTAWARYGVAPAARLILGSELVKIETMGTYSCRPIAGTARLSEHAHSNAVDVSAFLLADGRRISIEGDWNGSKEVRQFLRVIRESACKRFRTVLSPDYNAAHYNHLHFDMGGKGVYCR</sequence>